<dbReference type="InterPro" id="IPR007394">
    <property type="entry name" value="UPF0122"/>
</dbReference>
<evidence type="ECO:0000256" key="1">
    <source>
        <dbReference type="ARBA" id="ARBA00008720"/>
    </source>
</evidence>
<dbReference type="AlphaFoldDB" id="A0A1I6D6I9"/>
<keyword evidence="6" id="KW-1185">Reference proteome</keyword>
<evidence type="ECO:0000256" key="4">
    <source>
        <dbReference type="SAM" id="Coils"/>
    </source>
</evidence>
<comment type="function">
    <text evidence="2 3">Might take part in the signal recognition particle (SRP) pathway. This is inferred from the conservation of its genetic proximity to ftsY/ffh. May be a regulatory protein.</text>
</comment>
<evidence type="ECO:0000313" key="6">
    <source>
        <dbReference type="Proteomes" id="UP000199584"/>
    </source>
</evidence>
<dbReference type="SUPFAM" id="SSF88659">
    <property type="entry name" value="Sigma3 and sigma4 domains of RNA polymerase sigma factors"/>
    <property type="match status" value="1"/>
</dbReference>
<dbReference type="HAMAP" id="MF_00245">
    <property type="entry name" value="UPF0122"/>
    <property type="match status" value="1"/>
</dbReference>
<dbReference type="Pfam" id="PF04297">
    <property type="entry name" value="UPF0122"/>
    <property type="match status" value="1"/>
</dbReference>
<comment type="similarity">
    <text evidence="1 3">Belongs to the UPF0122 family.</text>
</comment>
<dbReference type="PANTHER" id="PTHR40083:SF1">
    <property type="entry name" value="UPF0122 PROTEIN YLXM"/>
    <property type="match status" value="1"/>
</dbReference>
<dbReference type="EMBL" id="FOYM01000006">
    <property type="protein sequence ID" value="SFR01050.1"/>
    <property type="molecule type" value="Genomic_DNA"/>
</dbReference>
<dbReference type="Proteomes" id="UP000199584">
    <property type="component" value="Unassembled WGS sequence"/>
</dbReference>
<accession>A0A1I6D6I9</accession>
<dbReference type="STRING" id="39060.SAMN05660706_10652"/>
<dbReference type="InterPro" id="IPR036388">
    <property type="entry name" value="WH-like_DNA-bd_sf"/>
</dbReference>
<gene>
    <name evidence="5" type="ORF">SAMN05660706_10652</name>
</gene>
<evidence type="ECO:0000313" key="5">
    <source>
        <dbReference type="EMBL" id="SFR01050.1"/>
    </source>
</evidence>
<dbReference type="Gene3D" id="1.10.10.10">
    <property type="entry name" value="Winged helix-like DNA-binding domain superfamily/Winged helix DNA-binding domain"/>
    <property type="match status" value="1"/>
</dbReference>
<dbReference type="InterPro" id="IPR054831">
    <property type="entry name" value="UPF0122_fam_protein"/>
</dbReference>
<name>A0A1I6D6I9_9FIRM</name>
<organism evidence="5 6">
    <name type="scientific">Desulfoscipio geothermicus DSM 3669</name>
    <dbReference type="NCBI Taxonomy" id="1121426"/>
    <lineage>
        <taxon>Bacteria</taxon>
        <taxon>Bacillati</taxon>
        <taxon>Bacillota</taxon>
        <taxon>Clostridia</taxon>
        <taxon>Eubacteriales</taxon>
        <taxon>Desulfallaceae</taxon>
        <taxon>Desulfoscipio</taxon>
    </lineage>
</organism>
<evidence type="ECO:0000256" key="3">
    <source>
        <dbReference type="HAMAP-Rule" id="MF_00245"/>
    </source>
</evidence>
<proteinExistence type="inferred from homology"/>
<dbReference type="InterPro" id="IPR013324">
    <property type="entry name" value="RNA_pol_sigma_r3/r4-like"/>
</dbReference>
<keyword evidence="4" id="KW-0175">Coiled coil</keyword>
<evidence type="ECO:0000256" key="2">
    <source>
        <dbReference type="ARBA" id="ARBA00024764"/>
    </source>
</evidence>
<protein>
    <recommendedName>
        <fullName evidence="3">UPF0122 protein SAMN05660706_10652</fullName>
    </recommendedName>
</protein>
<dbReference type="NCBIfam" id="NF045758">
    <property type="entry name" value="YlxM"/>
    <property type="match status" value="1"/>
</dbReference>
<dbReference type="PANTHER" id="PTHR40083">
    <property type="entry name" value="UPF0122 PROTEIN CBO2450/CLC_2298"/>
    <property type="match status" value="1"/>
</dbReference>
<reference evidence="6" key="1">
    <citation type="submission" date="2016-10" db="EMBL/GenBank/DDBJ databases">
        <authorList>
            <person name="Varghese N."/>
            <person name="Submissions S."/>
        </authorList>
    </citation>
    <scope>NUCLEOTIDE SEQUENCE [LARGE SCALE GENOMIC DNA]</scope>
    <source>
        <strain evidence="6">DSM 3669</strain>
    </source>
</reference>
<sequence>MSMDKVTMMTLLCDFYGQLLTKRQQKFIELYYGNDYSLGEIAENYGVSRQAVYDTLKRAESTLRNYERKLGLIDKFLKQRNKLAEAARLLEEHNKNSPGRIARAREILQEILEMDRG</sequence>
<feature type="coiled-coil region" evidence="4">
    <location>
        <begin position="49"/>
        <end position="96"/>
    </location>
</feature>